<dbReference type="STRING" id="1802596.A2Z11_03100"/>
<dbReference type="EMBL" id="MHCS01000024">
    <property type="protein sequence ID" value="OGY26332.1"/>
    <property type="molecule type" value="Genomic_DNA"/>
</dbReference>
<dbReference type="Proteomes" id="UP000176389">
    <property type="component" value="Unassembled WGS sequence"/>
</dbReference>
<protein>
    <submittedName>
        <fullName evidence="2">Uncharacterized protein</fullName>
    </submittedName>
</protein>
<proteinExistence type="predicted"/>
<evidence type="ECO:0000313" key="2">
    <source>
        <dbReference type="EMBL" id="OGY26332.1"/>
    </source>
</evidence>
<name>A0A1G1WF42_9BACT</name>
<keyword evidence="1" id="KW-0472">Membrane</keyword>
<organism evidence="2 3">
    <name type="scientific">Candidatus Woykebacteria bacterium RBG_16_43_9</name>
    <dbReference type="NCBI Taxonomy" id="1802596"/>
    <lineage>
        <taxon>Bacteria</taxon>
        <taxon>Candidatus Woykeibacteriota</taxon>
    </lineage>
</organism>
<dbReference type="AlphaFoldDB" id="A0A1G1WF42"/>
<sequence>MEENSQINSSSANSYLISSGLALHFFWILNIFKEAYPGVKGFLTFYDPVGPLLGLFILSAAAFFVFVIVFKLIKINNQRFAYWVFVSATIIFVLMVFPPVFEPIAHALGDNF</sequence>
<feature type="transmembrane region" description="Helical" evidence="1">
    <location>
        <begin position="12"/>
        <end position="32"/>
    </location>
</feature>
<evidence type="ECO:0000313" key="3">
    <source>
        <dbReference type="Proteomes" id="UP000176389"/>
    </source>
</evidence>
<keyword evidence="1" id="KW-1133">Transmembrane helix</keyword>
<reference evidence="2 3" key="1">
    <citation type="journal article" date="2016" name="Nat. Commun.">
        <title>Thousands of microbial genomes shed light on interconnected biogeochemical processes in an aquifer system.</title>
        <authorList>
            <person name="Anantharaman K."/>
            <person name="Brown C.T."/>
            <person name="Hug L.A."/>
            <person name="Sharon I."/>
            <person name="Castelle C.J."/>
            <person name="Probst A.J."/>
            <person name="Thomas B.C."/>
            <person name="Singh A."/>
            <person name="Wilkins M.J."/>
            <person name="Karaoz U."/>
            <person name="Brodie E.L."/>
            <person name="Williams K.H."/>
            <person name="Hubbard S.S."/>
            <person name="Banfield J.F."/>
        </authorList>
    </citation>
    <scope>NUCLEOTIDE SEQUENCE [LARGE SCALE GENOMIC DNA]</scope>
</reference>
<feature type="transmembrane region" description="Helical" evidence="1">
    <location>
        <begin position="80"/>
        <end position="101"/>
    </location>
</feature>
<evidence type="ECO:0000256" key="1">
    <source>
        <dbReference type="SAM" id="Phobius"/>
    </source>
</evidence>
<gene>
    <name evidence="2" type="ORF">A2Z11_03100</name>
</gene>
<keyword evidence="1" id="KW-0812">Transmembrane</keyword>
<feature type="transmembrane region" description="Helical" evidence="1">
    <location>
        <begin position="52"/>
        <end position="73"/>
    </location>
</feature>
<accession>A0A1G1WF42</accession>
<comment type="caution">
    <text evidence="2">The sequence shown here is derived from an EMBL/GenBank/DDBJ whole genome shotgun (WGS) entry which is preliminary data.</text>
</comment>